<evidence type="ECO:0000256" key="3">
    <source>
        <dbReference type="ARBA" id="ARBA00004496"/>
    </source>
</evidence>
<keyword evidence="11 19" id="KW-0521">NADP</keyword>
<dbReference type="GO" id="GO:0051301">
    <property type="term" value="P:cell division"/>
    <property type="evidence" value="ECO:0007669"/>
    <property type="project" value="UniProtKB-KW"/>
</dbReference>
<feature type="active site" description="Proton donor" evidence="19">
    <location>
        <position position="214"/>
    </location>
</feature>
<dbReference type="InterPro" id="IPR036635">
    <property type="entry name" value="MurB_C_sf"/>
</dbReference>
<gene>
    <name evidence="19 21" type="primary">murB</name>
    <name evidence="21" type="ORF">GTA51_06010</name>
</gene>
<dbReference type="GO" id="GO:0008360">
    <property type="term" value="P:regulation of cell shape"/>
    <property type="evidence" value="ECO:0007669"/>
    <property type="project" value="UniProtKB-KW"/>
</dbReference>
<protein>
    <recommendedName>
        <fullName evidence="6 19">UDP-N-acetylenolpyruvoylglucosamine reductase</fullName>
        <ecNumber evidence="5 19">1.3.1.98</ecNumber>
    </recommendedName>
    <alternativeName>
        <fullName evidence="17 19">UDP-N-acetylmuramate dehydrogenase</fullName>
    </alternativeName>
</protein>
<dbReference type="GO" id="GO:0005829">
    <property type="term" value="C:cytosol"/>
    <property type="evidence" value="ECO:0007669"/>
    <property type="project" value="TreeGrafter"/>
</dbReference>
<evidence type="ECO:0000256" key="11">
    <source>
        <dbReference type="ARBA" id="ARBA00022857"/>
    </source>
</evidence>
<comment type="catalytic activity">
    <reaction evidence="18 19">
        <text>UDP-N-acetyl-alpha-D-muramate + NADP(+) = UDP-N-acetyl-3-O-(1-carboxyvinyl)-alpha-D-glucosamine + NADPH + H(+)</text>
        <dbReference type="Rhea" id="RHEA:12248"/>
        <dbReference type="ChEBI" id="CHEBI:15378"/>
        <dbReference type="ChEBI" id="CHEBI:57783"/>
        <dbReference type="ChEBI" id="CHEBI:58349"/>
        <dbReference type="ChEBI" id="CHEBI:68483"/>
        <dbReference type="ChEBI" id="CHEBI:70757"/>
        <dbReference type="EC" id="1.3.1.98"/>
    </reaction>
</comment>
<evidence type="ECO:0000256" key="14">
    <source>
        <dbReference type="ARBA" id="ARBA00023002"/>
    </source>
</evidence>
<dbReference type="SUPFAM" id="SSF56176">
    <property type="entry name" value="FAD-binding/transporter-associated domain-like"/>
    <property type="match status" value="1"/>
</dbReference>
<feature type="domain" description="FAD-binding PCMH-type" evidence="20">
    <location>
        <begin position="17"/>
        <end position="184"/>
    </location>
</feature>
<evidence type="ECO:0000259" key="20">
    <source>
        <dbReference type="PROSITE" id="PS51387"/>
    </source>
</evidence>
<evidence type="ECO:0000256" key="4">
    <source>
        <dbReference type="ARBA" id="ARBA00004752"/>
    </source>
</evidence>
<dbReference type="EC" id="1.3.1.98" evidence="5 19"/>
<dbReference type="Pfam" id="PF01565">
    <property type="entry name" value="FAD_binding_4"/>
    <property type="match status" value="1"/>
</dbReference>
<evidence type="ECO:0000256" key="18">
    <source>
        <dbReference type="ARBA" id="ARBA00048914"/>
    </source>
</evidence>
<evidence type="ECO:0000256" key="9">
    <source>
        <dbReference type="ARBA" id="ARBA00022630"/>
    </source>
</evidence>
<dbReference type="RefSeq" id="WP_160959519.1">
    <property type="nucleotide sequence ID" value="NZ_WVUD01000007.1"/>
</dbReference>
<dbReference type="NCBIfam" id="TIGR00179">
    <property type="entry name" value="murB"/>
    <property type="match status" value="1"/>
</dbReference>
<keyword evidence="15 19" id="KW-0131">Cell cycle</keyword>
<keyword evidence="16 19" id="KW-0961">Cell wall biogenesis/degradation</keyword>
<name>A0A7C9MIH1_9BACT</name>
<dbReference type="Gene3D" id="3.30.465.10">
    <property type="match status" value="1"/>
</dbReference>
<keyword evidence="12 19" id="KW-0133">Cell shape</keyword>
<evidence type="ECO:0000256" key="8">
    <source>
        <dbReference type="ARBA" id="ARBA00022618"/>
    </source>
</evidence>
<dbReference type="PANTHER" id="PTHR21071:SF4">
    <property type="entry name" value="UDP-N-ACETYLENOLPYRUVOYLGLUCOSAMINE REDUCTASE"/>
    <property type="match status" value="1"/>
</dbReference>
<dbReference type="HAMAP" id="MF_00037">
    <property type="entry name" value="MurB"/>
    <property type="match status" value="1"/>
</dbReference>
<evidence type="ECO:0000256" key="2">
    <source>
        <dbReference type="ARBA" id="ARBA00003921"/>
    </source>
</evidence>
<dbReference type="AlphaFoldDB" id="A0A7C9MIH1"/>
<proteinExistence type="inferred from homology"/>
<dbReference type="GO" id="GO:0008762">
    <property type="term" value="F:UDP-N-acetylmuramate dehydrogenase activity"/>
    <property type="evidence" value="ECO:0007669"/>
    <property type="project" value="UniProtKB-UniRule"/>
</dbReference>
<keyword evidence="14 19" id="KW-0560">Oxidoreductase</keyword>
<evidence type="ECO:0000256" key="15">
    <source>
        <dbReference type="ARBA" id="ARBA00023306"/>
    </source>
</evidence>
<sequence>MTIFFAPAWLTEHNSYRVVARAEACAFPQTADELIVALQESVGERTVLLGHGCNVILSRNHYDAATRFVSTKHVDAAVVVADDLVKAGAGARLRDVCRAAARAGLTGLERLWDIPGSVGGAAYMNAGAYGASFYDVVESVKVYFPGTGAIADLAREQCRPAYRLTAFQGTDAVILGVTLRLPPAAAPAAGLLEMGRIGKLRRSKLPYHLPSAGSVFRRPQGAPPVGQIMEEAGLKGFTLGGAQISQRHAGIIVNANGATGSDILGVVEVMRQAARERYGVELVLEQVVL</sequence>
<dbReference type="InterPro" id="IPR006094">
    <property type="entry name" value="Oxid_FAD_bind_N"/>
</dbReference>
<dbReference type="SUPFAM" id="SSF56194">
    <property type="entry name" value="Uridine diphospho-N-Acetylenolpyruvylglucosamine reductase, MurB, C-terminal domain"/>
    <property type="match status" value="1"/>
</dbReference>
<evidence type="ECO:0000313" key="21">
    <source>
        <dbReference type="EMBL" id="MYL82689.1"/>
    </source>
</evidence>
<evidence type="ECO:0000256" key="17">
    <source>
        <dbReference type="ARBA" id="ARBA00031026"/>
    </source>
</evidence>
<evidence type="ECO:0000256" key="16">
    <source>
        <dbReference type="ARBA" id="ARBA00023316"/>
    </source>
</evidence>
<evidence type="ECO:0000256" key="13">
    <source>
        <dbReference type="ARBA" id="ARBA00022984"/>
    </source>
</evidence>
<evidence type="ECO:0000256" key="12">
    <source>
        <dbReference type="ARBA" id="ARBA00022960"/>
    </source>
</evidence>
<dbReference type="UniPathway" id="UPA00219"/>
<keyword evidence="8 19" id="KW-0132">Cell division</keyword>
<feature type="active site" evidence="19">
    <location>
        <position position="163"/>
    </location>
</feature>
<evidence type="ECO:0000256" key="10">
    <source>
        <dbReference type="ARBA" id="ARBA00022827"/>
    </source>
</evidence>
<reference evidence="21 22" key="1">
    <citation type="submission" date="2020-01" db="EMBL/GenBank/DDBJ databases">
        <title>Genome sequence of Desulfovibrio aerotolerans DSM 16695(T).</title>
        <authorList>
            <person name="Karnachuk O."/>
            <person name="Avakyan M."/>
            <person name="Mardanov A."/>
            <person name="Kadnikov V."/>
            <person name="Ravin N."/>
        </authorList>
    </citation>
    <scope>NUCLEOTIDE SEQUENCE [LARGE SCALE GENOMIC DNA]</scope>
    <source>
        <strain evidence="21 22">DSM 16695</strain>
    </source>
</reference>
<dbReference type="Gene3D" id="3.90.78.10">
    <property type="entry name" value="UDP-N-acetylenolpyruvoylglucosamine reductase, C-terminal domain"/>
    <property type="match status" value="1"/>
</dbReference>
<keyword evidence="13 19" id="KW-0573">Peptidoglycan synthesis</keyword>
<evidence type="ECO:0000256" key="5">
    <source>
        <dbReference type="ARBA" id="ARBA00012518"/>
    </source>
</evidence>
<dbReference type="InterPro" id="IPR016166">
    <property type="entry name" value="FAD-bd_PCMH"/>
</dbReference>
<accession>A0A7C9MIH1</accession>
<comment type="caution">
    <text evidence="21">The sequence shown here is derived from an EMBL/GenBank/DDBJ whole genome shotgun (WGS) entry which is preliminary data.</text>
</comment>
<dbReference type="InterPro" id="IPR036318">
    <property type="entry name" value="FAD-bd_PCMH-like_sf"/>
</dbReference>
<dbReference type="EMBL" id="WVUD01000007">
    <property type="protein sequence ID" value="MYL82689.1"/>
    <property type="molecule type" value="Genomic_DNA"/>
</dbReference>
<keyword evidence="10 19" id="KW-0274">FAD</keyword>
<dbReference type="GO" id="GO:0071555">
    <property type="term" value="P:cell wall organization"/>
    <property type="evidence" value="ECO:0007669"/>
    <property type="project" value="UniProtKB-KW"/>
</dbReference>
<dbReference type="Pfam" id="PF02873">
    <property type="entry name" value="MurB_C"/>
    <property type="match status" value="1"/>
</dbReference>
<evidence type="ECO:0000256" key="7">
    <source>
        <dbReference type="ARBA" id="ARBA00022490"/>
    </source>
</evidence>
<evidence type="ECO:0000256" key="19">
    <source>
        <dbReference type="HAMAP-Rule" id="MF_00037"/>
    </source>
</evidence>
<keyword evidence="7 19" id="KW-0963">Cytoplasm</keyword>
<dbReference type="Proteomes" id="UP000482487">
    <property type="component" value="Unassembled WGS sequence"/>
</dbReference>
<keyword evidence="22" id="KW-1185">Reference proteome</keyword>
<dbReference type="InterPro" id="IPR016169">
    <property type="entry name" value="FAD-bd_PCMH_sub2"/>
</dbReference>
<keyword evidence="9 19" id="KW-0285">Flavoprotein</keyword>
<dbReference type="InterPro" id="IPR011601">
    <property type="entry name" value="MurB_C"/>
</dbReference>
<comment type="cofactor">
    <cofactor evidence="1 19">
        <name>FAD</name>
        <dbReference type="ChEBI" id="CHEBI:57692"/>
    </cofactor>
</comment>
<evidence type="ECO:0000256" key="1">
    <source>
        <dbReference type="ARBA" id="ARBA00001974"/>
    </source>
</evidence>
<feature type="active site" evidence="19">
    <location>
        <position position="285"/>
    </location>
</feature>
<comment type="pathway">
    <text evidence="4 19">Cell wall biogenesis; peptidoglycan biosynthesis.</text>
</comment>
<comment type="subcellular location">
    <subcellularLocation>
        <location evidence="3 19">Cytoplasm</location>
    </subcellularLocation>
</comment>
<dbReference type="InterPro" id="IPR003170">
    <property type="entry name" value="MurB"/>
</dbReference>
<evidence type="ECO:0000256" key="6">
    <source>
        <dbReference type="ARBA" id="ARBA00015188"/>
    </source>
</evidence>
<comment type="similarity">
    <text evidence="19">Belongs to the MurB family.</text>
</comment>
<comment type="function">
    <text evidence="2 19">Cell wall formation.</text>
</comment>
<dbReference type="OrthoDB" id="9804753at2"/>
<organism evidence="21 22">
    <name type="scientific">Solidesulfovibrio aerotolerans</name>
    <dbReference type="NCBI Taxonomy" id="295255"/>
    <lineage>
        <taxon>Bacteria</taxon>
        <taxon>Pseudomonadati</taxon>
        <taxon>Thermodesulfobacteriota</taxon>
        <taxon>Desulfovibrionia</taxon>
        <taxon>Desulfovibrionales</taxon>
        <taxon>Desulfovibrionaceae</taxon>
        <taxon>Solidesulfovibrio</taxon>
    </lineage>
</organism>
<dbReference type="PROSITE" id="PS51387">
    <property type="entry name" value="FAD_PCMH"/>
    <property type="match status" value="1"/>
</dbReference>
<dbReference type="PANTHER" id="PTHR21071">
    <property type="entry name" value="UDP-N-ACETYLENOLPYRUVOYLGLUCOSAMINE REDUCTASE"/>
    <property type="match status" value="1"/>
</dbReference>
<evidence type="ECO:0000313" key="22">
    <source>
        <dbReference type="Proteomes" id="UP000482487"/>
    </source>
</evidence>
<dbReference type="GO" id="GO:0009252">
    <property type="term" value="P:peptidoglycan biosynthetic process"/>
    <property type="evidence" value="ECO:0007669"/>
    <property type="project" value="UniProtKB-UniRule"/>
</dbReference>
<dbReference type="GO" id="GO:0071949">
    <property type="term" value="F:FAD binding"/>
    <property type="evidence" value="ECO:0007669"/>
    <property type="project" value="InterPro"/>
</dbReference>